<dbReference type="HOGENOM" id="CLU_1754840_0_0_4"/>
<dbReference type="KEGG" id="aav:Aave_3598"/>
<keyword evidence="1" id="KW-0812">Transmembrane</keyword>
<keyword evidence="1" id="KW-1133">Transmembrane helix</keyword>
<feature type="transmembrane region" description="Helical" evidence="1">
    <location>
        <begin position="121"/>
        <end position="141"/>
    </location>
</feature>
<reference evidence="2 3" key="1">
    <citation type="submission" date="2006-12" db="EMBL/GenBank/DDBJ databases">
        <title>Complete sequence of Acidovorax avenae subsp. citrulli AAC00-1.</title>
        <authorList>
            <consortium name="US DOE Joint Genome Institute"/>
            <person name="Copeland A."/>
            <person name="Lucas S."/>
            <person name="Lapidus A."/>
            <person name="Barry K."/>
            <person name="Detter J.C."/>
            <person name="Glavina del Rio T."/>
            <person name="Dalin E."/>
            <person name="Tice H."/>
            <person name="Pitluck S."/>
            <person name="Kiss H."/>
            <person name="Brettin T."/>
            <person name="Bruce D."/>
            <person name="Han C."/>
            <person name="Tapia R."/>
            <person name="Gilna P."/>
            <person name="Schmutz J."/>
            <person name="Larimer F."/>
            <person name="Land M."/>
            <person name="Hauser L."/>
            <person name="Kyrpides N."/>
            <person name="Kim E."/>
            <person name="Stahl D."/>
            <person name="Richardson P."/>
        </authorList>
    </citation>
    <scope>NUCLEOTIDE SEQUENCE [LARGE SCALE GENOMIC DNA]</scope>
    <source>
        <strain evidence="2 3">AAC00-1</strain>
    </source>
</reference>
<sequence>MAAPSGRSACDGCARHRVAPCLGYWLCGRLEGPNDPGRLLRGLDHGLDHGAMSLLNRRHTGVILRLYLEISMFEKIGPSVSRARAAVVGAALSVAAAAHAADPATAQEALGTLSTSNTGYGPVLWGMAAAAVGIMIGIKWIKRGRGAA</sequence>
<name>A1TT61_PARC0</name>
<accession>A1TT61</accession>
<dbReference type="Proteomes" id="UP000002596">
    <property type="component" value="Chromosome"/>
</dbReference>
<organism evidence="2 3">
    <name type="scientific">Paracidovorax citrulli (strain AAC00-1)</name>
    <name type="common">Acidovorax citrulli</name>
    <dbReference type="NCBI Taxonomy" id="397945"/>
    <lineage>
        <taxon>Bacteria</taxon>
        <taxon>Pseudomonadati</taxon>
        <taxon>Pseudomonadota</taxon>
        <taxon>Betaproteobacteria</taxon>
        <taxon>Burkholderiales</taxon>
        <taxon>Comamonadaceae</taxon>
        <taxon>Paracidovorax</taxon>
    </lineage>
</organism>
<proteinExistence type="predicted"/>
<dbReference type="AlphaFoldDB" id="A1TT61"/>
<gene>
    <name evidence="2" type="ordered locus">Aave_3598</name>
</gene>
<keyword evidence="1" id="KW-0472">Membrane</keyword>
<dbReference type="EMBL" id="CP000512">
    <property type="protein sequence ID" value="ABM34149.1"/>
    <property type="molecule type" value="Genomic_DNA"/>
</dbReference>
<evidence type="ECO:0000313" key="3">
    <source>
        <dbReference type="Proteomes" id="UP000002596"/>
    </source>
</evidence>
<protein>
    <submittedName>
        <fullName evidence="2">Uncharacterized protein</fullName>
    </submittedName>
</protein>
<evidence type="ECO:0000256" key="1">
    <source>
        <dbReference type="SAM" id="Phobius"/>
    </source>
</evidence>
<evidence type="ECO:0000313" key="2">
    <source>
        <dbReference type="EMBL" id="ABM34149.1"/>
    </source>
</evidence>